<evidence type="ECO:0000313" key="2">
    <source>
        <dbReference type="EMBL" id="KAK5978497.1"/>
    </source>
</evidence>
<evidence type="ECO:0000256" key="1">
    <source>
        <dbReference type="SAM" id="MobiDB-lite"/>
    </source>
</evidence>
<name>A0AAN8IQZ7_TRICO</name>
<organism evidence="2 3">
    <name type="scientific">Trichostrongylus colubriformis</name>
    <name type="common">Black scour worm</name>
    <dbReference type="NCBI Taxonomy" id="6319"/>
    <lineage>
        <taxon>Eukaryota</taxon>
        <taxon>Metazoa</taxon>
        <taxon>Ecdysozoa</taxon>
        <taxon>Nematoda</taxon>
        <taxon>Chromadorea</taxon>
        <taxon>Rhabditida</taxon>
        <taxon>Rhabditina</taxon>
        <taxon>Rhabditomorpha</taxon>
        <taxon>Strongyloidea</taxon>
        <taxon>Trichostrongylidae</taxon>
        <taxon>Trichostrongylus</taxon>
    </lineage>
</organism>
<dbReference type="AlphaFoldDB" id="A0AAN8IQZ7"/>
<dbReference type="EMBL" id="WIXE01009372">
    <property type="protein sequence ID" value="KAK5978497.1"/>
    <property type="molecule type" value="Genomic_DNA"/>
</dbReference>
<accession>A0AAN8IQZ7</accession>
<protein>
    <submittedName>
        <fullName evidence="2">RRM domain-containing protein</fullName>
    </submittedName>
</protein>
<reference evidence="2 3" key="1">
    <citation type="submission" date="2019-10" db="EMBL/GenBank/DDBJ databases">
        <title>Assembly and Annotation for the nematode Trichostrongylus colubriformis.</title>
        <authorList>
            <person name="Martin J."/>
        </authorList>
    </citation>
    <scope>NUCLEOTIDE SEQUENCE [LARGE SCALE GENOMIC DNA]</scope>
    <source>
        <strain evidence="2">G859</strain>
        <tissue evidence="2">Whole worm</tissue>
    </source>
</reference>
<evidence type="ECO:0000313" key="3">
    <source>
        <dbReference type="Proteomes" id="UP001331761"/>
    </source>
</evidence>
<gene>
    <name evidence="2" type="ORF">GCK32_001367</name>
</gene>
<feature type="compositionally biased region" description="Low complexity" evidence="1">
    <location>
        <begin position="152"/>
        <end position="165"/>
    </location>
</feature>
<sequence>MDKSLEMPNKIAAGSSHSHFATNFFLNEVDLLGSLRFTYYETVMNPISFPTTLSEEEHALKEIHEKLKLMRRLLAERKNVAAGEVSSIEKNRSRKSVEDAAVATEELKRKVIAGAITVKKVNEKHTFKRAKFDKKTRTTSACEEGEIDSSSEEPSTVPVSSSGDT</sequence>
<feature type="region of interest" description="Disordered" evidence="1">
    <location>
        <begin position="129"/>
        <end position="165"/>
    </location>
</feature>
<comment type="caution">
    <text evidence="2">The sequence shown here is derived from an EMBL/GenBank/DDBJ whole genome shotgun (WGS) entry which is preliminary data.</text>
</comment>
<proteinExistence type="predicted"/>
<keyword evidence="3" id="KW-1185">Reference proteome</keyword>
<dbReference type="Proteomes" id="UP001331761">
    <property type="component" value="Unassembled WGS sequence"/>
</dbReference>